<dbReference type="GO" id="GO:0004842">
    <property type="term" value="F:ubiquitin-protein transferase activity"/>
    <property type="evidence" value="ECO:0007669"/>
    <property type="project" value="InterPro"/>
</dbReference>
<feature type="region of interest" description="Disordered" evidence="1">
    <location>
        <begin position="63"/>
        <end position="85"/>
    </location>
</feature>
<feature type="compositionally biased region" description="Acidic residues" evidence="1">
    <location>
        <begin position="66"/>
        <end position="82"/>
    </location>
</feature>
<dbReference type="EMBL" id="CALNXJ010000014">
    <property type="protein sequence ID" value="CAH3114831.1"/>
    <property type="molecule type" value="Genomic_DNA"/>
</dbReference>
<sequence>DSNPRFKTLRDLFQHLPLSDIVDVWKEGKESINECANILLNKVKSTSDVQQLQVQCASFLESDIHDGDDDDGDDDDGDDDVDEDKKYSNVNTKINSLIDVGILKEVQFVAESAIDEGGPRCELFCLVDRMVSNELMQGEDGQKTFLHNMVLLQKNEYHLYRQCVAMALLQGSPGPQVHPSKSEVLDYEVRKKLEELEAITNPEMFVQEASFNFPERFSAGYCNLVVNDEDKEELIRYGLFTMWFRAIFQPVLSPVGNINRDHEEAILVNFNHFFEEVEYGLVHYVGDKNDLLFNPWKTSLQWVSALLLKIVFAHEAPVGRKMTANTCANAITFPVNNIYMEYELFKNEMISCIQDCQGL</sequence>
<reference evidence="2 3" key="1">
    <citation type="submission" date="2022-05" db="EMBL/GenBank/DDBJ databases">
        <authorList>
            <consortium name="Genoscope - CEA"/>
            <person name="William W."/>
        </authorList>
    </citation>
    <scope>NUCLEOTIDE SEQUENCE [LARGE SCALE GENOMIC DNA]</scope>
</reference>
<evidence type="ECO:0000313" key="2">
    <source>
        <dbReference type="EMBL" id="CAH3114831.1"/>
    </source>
</evidence>
<feature type="non-terminal residue" evidence="2">
    <location>
        <position position="1"/>
    </location>
</feature>
<feature type="non-terminal residue" evidence="2">
    <location>
        <position position="359"/>
    </location>
</feature>
<dbReference type="Proteomes" id="UP001159428">
    <property type="component" value="Unassembled WGS sequence"/>
</dbReference>
<gene>
    <name evidence="2" type="ORF">PMEA_00005679</name>
</gene>
<dbReference type="AlphaFoldDB" id="A0AAU9WIV5"/>
<dbReference type="InterPro" id="IPR035983">
    <property type="entry name" value="Hect_E3_ubiquitin_ligase"/>
</dbReference>
<protein>
    <submittedName>
        <fullName evidence="2">Uncharacterized protein</fullName>
    </submittedName>
</protein>
<comment type="caution">
    <text evidence="2">The sequence shown here is derived from an EMBL/GenBank/DDBJ whole genome shotgun (WGS) entry which is preliminary data.</text>
</comment>
<keyword evidence="3" id="KW-1185">Reference proteome</keyword>
<dbReference type="SUPFAM" id="SSF56204">
    <property type="entry name" value="Hect, E3 ligase catalytic domain"/>
    <property type="match status" value="1"/>
</dbReference>
<organism evidence="2 3">
    <name type="scientific">Pocillopora meandrina</name>
    <dbReference type="NCBI Taxonomy" id="46732"/>
    <lineage>
        <taxon>Eukaryota</taxon>
        <taxon>Metazoa</taxon>
        <taxon>Cnidaria</taxon>
        <taxon>Anthozoa</taxon>
        <taxon>Hexacorallia</taxon>
        <taxon>Scleractinia</taxon>
        <taxon>Astrocoeniina</taxon>
        <taxon>Pocilloporidae</taxon>
        <taxon>Pocillopora</taxon>
    </lineage>
</organism>
<proteinExistence type="predicted"/>
<accession>A0AAU9WIV5</accession>
<name>A0AAU9WIV5_9CNID</name>
<evidence type="ECO:0000313" key="3">
    <source>
        <dbReference type="Proteomes" id="UP001159428"/>
    </source>
</evidence>
<evidence type="ECO:0000256" key="1">
    <source>
        <dbReference type="SAM" id="MobiDB-lite"/>
    </source>
</evidence>